<comment type="caution">
    <text evidence="2">The sequence shown here is derived from an EMBL/GenBank/DDBJ whole genome shotgun (WGS) entry which is preliminary data.</text>
</comment>
<sequence>MSDEPFATVDDLQDGWRQLDDAEQRRASKLIEYASDLIRTYPGWRSASTLTLERICCSVVRRAMEADMNGTPAGANTMTETAGPFSNTFGFANPSGDLRLWPSEEAQLKGRKARAASFDMATGMLTDHHTGEAP</sequence>
<name>A0A4Q5AKP3_9BIFI</name>
<feature type="region of interest" description="Disordered" evidence="1">
    <location>
        <begin position="69"/>
        <end position="88"/>
    </location>
</feature>
<accession>A0A4Q5AKP3</accession>
<dbReference type="AlphaFoldDB" id="A0A4Q5AKP3"/>
<evidence type="ECO:0000313" key="2">
    <source>
        <dbReference type="EMBL" id="RYQ29990.1"/>
    </source>
</evidence>
<proteinExistence type="predicted"/>
<gene>
    <name evidence="2" type="ORF">PG2017B_1273</name>
</gene>
<feature type="compositionally biased region" description="Polar residues" evidence="1">
    <location>
        <begin position="74"/>
        <end position="88"/>
    </location>
</feature>
<protein>
    <submittedName>
        <fullName evidence="2">Phage protein</fullName>
    </submittedName>
</protein>
<evidence type="ECO:0000313" key="3">
    <source>
        <dbReference type="Proteomes" id="UP000291920"/>
    </source>
</evidence>
<organism evidence="2 3">
    <name type="scientific">Bifidobacterium pseudolongum subsp. globosum</name>
    <dbReference type="NCBI Taxonomy" id="1690"/>
    <lineage>
        <taxon>Bacteria</taxon>
        <taxon>Bacillati</taxon>
        <taxon>Actinomycetota</taxon>
        <taxon>Actinomycetes</taxon>
        <taxon>Bifidobacteriales</taxon>
        <taxon>Bifidobacteriaceae</taxon>
        <taxon>Bifidobacterium</taxon>
    </lineage>
</organism>
<dbReference type="RefSeq" id="WP_129870988.1">
    <property type="nucleotide sequence ID" value="NZ_RYUO01000003.1"/>
</dbReference>
<reference evidence="2 3" key="1">
    <citation type="submission" date="2018-12" db="EMBL/GenBank/DDBJ databases">
        <title>Unveiling genomic diversity among members of the Bifidobacterium pseudolongum species, a widely distributed gut commensal of the animal kingdom.</title>
        <authorList>
            <person name="Lugli G.A."/>
            <person name="Duranti S."/>
            <person name="Albert K."/>
            <person name="Mancabelli L."/>
            <person name="Napoli S."/>
            <person name="Viappiani A."/>
            <person name="Anzalone R."/>
            <person name="Longhi G."/>
            <person name="Milani C."/>
            <person name="Turroni F."/>
            <person name="Alessandri G."/>
            <person name="Sela D.A."/>
            <person name="Van Sinderen D."/>
            <person name="Ventura M."/>
        </authorList>
    </citation>
    <scope>NUCLEOTIDE SEQUENCE [LARGE SCALE GENOMIC DNA]</scope>
    <source>
        <strain evidence="2 3">2017B</strain>
    </source>
</reference>
<dbReference type="EMBL" id="RYUT01000003">
    <property type="protein sequence ID" value="RYQ29990.1"/>
    <property type="molecule type" value="Genomic_DNA"/>
</dbReference>
<evidence type="ECO:0000256" key="1">
    <source>
        <dbReference type="SAM" id="MobiDB-lite"/>
    </source>
</evidence>
<dbReference type="Proteomes" id="UP000291920">
    <property type="component" value="Unassembled WGS sequence"/>
</dbReference>